<sequence length="117" mass="12509">MPSESSRAIDVDLEDIELERSIHPDDDISELIATISLADLPMSTEEARGPAQRNRHNYRVREAGGVSVVGPWYEAAARTQGVPGTAVKAFKSAARTSKAAEGISGQPLRAVVVILVN</sequence>
<organism evidence="1 2">
    <name type="scientific">Auriscalpium vulgare</name>
    <dbReference type="NCBI Taxonomy" id="40419"/>
    <lineage>
        <taxon>Eukaryota</taxon>
        <taxon>Fungi</taxon>
        <taxon>Dikarya</taxon>
        <taxon>Basidiomycota</taxon>
        <taxon>Agaricomycotina</taxon>
        <taxon>Agaricomycetes</taxon>
        <taxon>Russulales</taxon>
        <taxon>Auriscalpiaceae</taxon>
        <taxon>Auriscalpium</taxon>
    </lineage>
</organism>
<proteinExistence type="predicted"/>
<gene>
    <name evidence="1" type="ORF">FA95DRAFT_1613161</name>
</gene>
<keyword evidence="2" id="KW-1185">Reference proteome</keyword>
<evidence type="ECO:0000313" key="1">
    <source>
        <dbReference type="EMBL" id="KAI0038723.1"/>
    </source>
</evidence>
<accession>A0ACB8R4I5</accession>
<evidence type="ECO:0000313" key="2">
    <source>
        <dbReference type="Proteomes" id="UP000814033"/>
    </source>
</evidence>
<name>A0ACB8R4I5_9AGAM</name>
<dbReference type="Proteomes" id="UP000814033">
    <property type="component" value="Unassembled WGS sequence"/>
</dbReference>
<reference evidence="1" key="2">
    <citation type="journal article" date="2022" name="New Phytol.">
        <title>Evolutionary transition to the ectomycorrhizal habit in the genomes of a hyperdiverse lineage of mushroom-forming fungi.</title>
        <authorList>
            <person name="Looney B."/>
            <person name="Miyauchi S."/>
            <person name="Morin E."/>
            <person name="Drula E."/>
            <person name="Courty P.E."/>
            <person name="Kohler A."/>
            <person name="Kuo A."/>
            <person name="LaButti K."/>
            <person name="Pangilinan J."/>
            <person name="Lipzen A."/>
            <person name="Riley R."/>
            <person name="Andreopoulos W."/>
            <person name="He G."/>
            <person name="Johnson J."/>
            <person name="Nolan M."/>
            <person name="Tritt A."/>
            <person name="Barry K.W."/>
            <person name="Grigoriev I.V."/>
            <person name="Nagy L.G."/>
            <person name="Hibbett D."/>
            <person name="Henrissat B."/>
            <person name="Matheny P.B."/>
            <person name="Labbe J."/>
            <person name="Martin F.M."/>
        </authorList>
    </citation>
    <scope>NUCLEOTIDE SEQUENCE</scope>
    <source>
        <strain evidence="1">FP105234-sp</strain>
    </source>
</reference>
<protein>
    <submittedName>
        <fullName evidence="1">Uncharacterized protein</fullName>
    </submittedName>
</protein>
<comment type="caution">
    <text evidence="1">The sequence shown here is derived from an EMBL/GenBank/DDBJ whole genome shotgun (WGS) entry which is preliminary data.</text>
</comment>
<reference evidence="1" key="1">
    <citation type="submission" date="2021-02" db="EMBL/GenBank/DDBJ databases">
        <authorList>
            <consortium name="DOE Joint Genome Institute"/>
            <person name="Ahrendt S."/>
            <person name="Looney B.P."/>
            <person name="Miyauchi S."/>
            <person name="Morin E."/>
            <person name="Drula E."/>
            <person name="Courty P.E."/>
            <person name="Chicoki N."/>
            <person name="Fauchery L."/>
            <person name="Kohler A."/>
            <person name="Kuo A."/>
            <person name="Labutti K."/>
            <person name="Pangilinan J."/>
            <person name="Lipzen A."/>
            <person name="Riley R."/>
            <person name="Andreopoulos W."/>
            <person name="He G."/>
            <person name="Johnson J."/>
            <person name="Barry K.W."/>
            <person name="Grigoriev I.V."/>
            <person name="Nagy L."/>
            <person name="Hibbett D."/>
            <person name="Henrissat B."/>
            <person name="Matheny P.B."/>
            <person name="Labbe J."/>
            <person name="Martin F."/>
        </authorList>
    </citation>
    <scope>NUCLEOTIDE SEQUENCE</scope>
    <source>
        <strain evidence="1">FP105234-sp</strain>
    </source>
</reference>
<dbReference type="EMBL" id="MU276428">
    <property type="protein sequence ID" value="KAI0038723.1"/>
    <property type="molecule type" value="Genomic_DNA"/>
</dbReference>